<protein>
    <submittedName>
        <fullName evidence="2">Zinc-ribbon domain-containing protein</fullName>
    </submittedName>
</protein>
<dbReference type="Proteomes" id="UP000657931">
    <property type="component" value="Unassembled WGS sequence"/>
</dbReference>
<name>A0ABR8QU48_9BACI</name>
<evidence type="ECO:0000313" key="3">
    <source>
        <dbReference type="Proteomes" id="UP000657931"/>
    </source>
</evidence>
<dbReference type="RefSeq" id="WP_191816756.1">
    <property type="nucleotide sequence ID" value="NZ_JACSQT010000011.1"/>
</dbReference>
<organism evidence="2 3">
    <name type="scientific">Cytobacillus stercorigallinarum</name>
    <dbReference type="NCBI Taxonomy" id="2762240"/>
    <lineage>
        <taxon>Bacteria</taxon>
        <taxon>Bacillati</taxon>
        <taxon>Bacillota</taxon>
        <taxon>Bacilli</taxon>
        <taxon>Bacillales</taxon>
        <taxon>Bacillaceae</taxon>
        <taxon>Cytobacillus</taxon>
    </lineage>
</organism>
<evidence type="ECO:0000259" key="1">
    <source>
        <dbReference type="Pfam" id="PF14311"/>
    </source>
</evidence>
<evidence type="ECO:0000313" key="2">
    <source>
        <dbReference type="EMBL" id="MBD7939056.1"/>
    </source>
</evidence>
<reference evidence="2 3" key="1">
    <citation type="submission" date="2020-08" db="EMBL/GenBank/DDBJ databases">
        <title>A Genomic Blueprint of the Chicken Gut Microbiome.</title>
        <authorList>
            <person name="Gilroy R."/>
            <person name="Ravi A."/>
            <person name="Getino M."/>
            <person name="Pursley I."/>
            <person name="Horton D.L."/>
            <person name="Alikhan N.-F."/>
            <person name="Baker D."/>
            <person name="Gharbi K."/>
            <person name="Hall N."/>
            <person name="Watson M."/>
            <person name="Adriaenssens E.M."/>
            <person name="Foster-Nyarko E."/>
            <person name="Jarju S."/>
            <person name="Secka A."/>
            <person name="Antonio M."/>
            <person name="Oren A."/>
            <person name="Chaudhuri R."/>
            <person name="La Ragione R.M."/>
            <person name="Hildebrand F."/>
            <person name="Pallen M.J."/>
        </authorList>
    </citation>
    <scope>NUCLEOTIDE SEQUENCE [LARGE SCALE GENOMIC DNA]</scope>
    <source>
        <strain evidence="2 3">Sa5YUA1</strain>
    </source>
</reference>
<accession>A0ABR8QU48</accession>
<sequence length="92" mass="11033">MKNTRGFIAEERPDLIEEWHPLENNEDTLVNVRSGSDKIIVWRYKECEHVWKTQAKSRAIKNTVCPKCHERYNVSFPELKYNHMKSLLLYLL</sequence>
<proteinExistence type="predicted"/>
<keyword evidence="3" id="KW-1185">Reference proteome</keyword>
<gene>
    <name evidence="2" type="ORF">H9655_18625</name>
</gene>
<dbReference type="InterPro" id="IPR025487">
    <property type="entry name" value="DUF4379"/>
</dbReference>
<feature type="domain" description="Treble clef zinc finger" evidence="1">
    <location>
        <begin position="15"/>
        <end position="71"/>
    </location>
</feature>
<comment type="caution">
    <text evidence="2">The sequence shown here is derived from an EMBL/GenBank/DDBJ whole genome shotgun (WGS) entry which is preliminary data.</text>
</comment>
<dbReference type="EMBL" id="JACSQT010000011">
    <property type="protein sequence ID" value="MBD7939056.1"/>
    <property type="molecule type" value="Genomic_DNA"/>
</dbReference>
<dbReference type="Pfam" id="PF14311">
    <property type="entry name" value="DUF4379"/>
    <property type="match status" value="1"/>
</dbReference>